<accession>A0ACB8FZH4</accession>
<keyword evidence="2" id="KW-1185">Reference proteome</keyword>
<name>A0ACB8FZH4_9SAUR</name>
<sequence>MSCVLLSLMLRRKNVLGSSPENTEELDRASEMKEREAALCLEFLLQNEANPSIQDKDGYNTVHYAAAYGHRQCLELWLDALAHDCHQTSENSSSQHAEPDHGFSWSKFRLLFVLIIVVGIVSDL</sequence>
<evidence type="ECO:0000313" key="2">
    <source>
        <dbReference type="Proteomes" id="UP000827872"/>
    </source>
</evidence>
<reference evidence="1" key="1">
    <citation type="submission" date="2021-08" db="EMBL/GenBank/DDBJ databases">
        <title>The first chromosome-level gecko genome reveals the dynamic sex chromosomes of Neotropical dwarf geckos (Sphaerodactylidae: Sphaerodactylus).</title>
        <authorList>
            <person name="Pinto B.J."/>
            <person name="Keating S.E."/>
            <person name="Gamble T."/>
        </authorList>
    </citation>
    <scope>NUCLEOTIDE SEQUENCE</scope>
    <source>
        <strain evidence="1">TG3544</strain>
    </source>
</reference>
<proteinExistence type="predicted"/>
<comment type="caution">
    <text evidence="1">The sequence shown here is derived from an EMBL/GenBank/DDBJ whole genome shotgun (WGS) entry which is preliminary data.</text>
</comment>
<dbReference type="EMBL" id="CM037615">
    <property type="protein sequence ID" value="KAH8012766.1"/>
    <property type="molecule type" value="Genomic_DNA"/>
</dbReference>
<dbReference type="Proteomes" id="UP000827872">
    <property type="component" value="Linkage Group LG02"/>
</dbReference>
<organism evidence="1 2">
    <name type="scientific">Sphaerodactylus townsendi</name>
    <dbReference type="NCBI Taxonomy" id="933632"/>
    <lineage>
        <taxon>Eukaryota</taxon>
        <taxon>Metazoa</taxon>
        <taxon>Chordata</taxon>
        <taxon>Craniata</taxon>
        <taxon>Vertebrata</taxon>
        <taxon>Euteleostomi</taxon>
        <taxon>Lepidosauria</taxon>
        <taxon>Squamata</taxon>
        <taxon>Bifurcata</taxon>
        <taxon>Gekkota</taxon>
        <taxon>Sphaerodactylidae</taxon>
        <taxon>Sphaerodactylus</taxon>
    </lineage>
</organism>
<evidence type="ECO:0000313" key="1">
    <source>
        <dbReference type="EMBL" id="KAH8012766.1"/>
    </source>
</evidence>
<protein>
    <submittedName>
        <fullName evidence="1">Uncharacterized protein</fullName>
    </submittedName>
</protein>
<gene>
    <name evidence="1" type="ORF">K3G42_000736</name>
</gene>